<evidence type="ECO:0000259" key="2">
    <source>
        <dbReference type="Pfam" id="PF09851"/>
    </source>
</evidence>
<organism evidence="3 4">
    <name type="scientific">Knoellia subterranea KCTC 19937</name>
    <dbReference type="NCBI Taxonomy" id="1385521"/>
    <lineage>
        <taxon>Bacteria</taxon>
        <taxon>Bacillati</taxon>
        <taxon>Actinomycetota</taxon>
        <taxon>Actinomycetes</taxon>
        <taxon>Micrococcales</taxon>
        <taxon>Intrasporangiaceae</taxon>
        <taxon>Knoellia</taxon>
    </lineage>
</organism>
<dbReference type="eggNOG" id="ENOG5030KY6">
    <property type="taxonomic scope" value="Bacteria"/>
</dbReference>
<reference evidence="3 4" key="1">
    <citation type="submission" date="2013-08" db="EMBL/GenBank/DDBJ databases">
        <title>The genome sequence of Knoellia subterranea.</title>
        <authorList>
            <person name="Zhu W."/>
            <person name="Wang G."/>
        </authorList>
    </citation>
    <scope>NUCLEOTIDE SEQUENCE [LARGE SCALE GENOMIC DNA]</scope>
    <source>
        <strain evidence="3 4">KCTC 19937</strain>
    </source>
</reference>
<dbReference type="Pfam" id="PF09851">
    <property type="entry name" value="SHOCT"/>
    <property type="match status" value="1"/>
</dbReference>
<comment type="caution">
    <text evidence="3">The sequence shown here is derived from an EMBL/GenBank/DDBJ whole genome shotgun (WGS) entry which is preliminary data.</text>
</comment>
<dbReference type="OrthoDB" id="3748887at2"/>
<keyword evidence="1" id="KW-0812">Transmembrane</keyword>
<keyword evidence="4" id="KW-1185">Reference proteome</keyword>
<protein>
    <submittedName>
        <fullName evidence="3">Membrane protein</fullName>
    </submittedName>
</protein>
<dbReference type="STRING" id="1385521.N803_09935"/>
<keyword evidence="1" id="KW-0472">Membrane</keyword>
<evidence type="ECO:0000313" key="3">
    <source>
        <dbReference type="EMBL" id="KGN38084.1"/>
    </source>
</evidence>
<dbReference type="InterPro" id="IPR018649">
    <property type="entry name" value="SHOCT"/>
</dbReference>
<feature type="domain" description="SHOCT" evidence="2">
    <location>
        <begin position="66"/>
        <end position="88"/>
    </location>
</feature>
<keyword evidence="1" id="KW-1133">Transmembrane helix</keyword>
<gene>
    <name evidence="3" type="ORF">N803_09935</name>
</gene>
<dbReference type="Proteomes" id="UP000030011">
    <property type="component" value="Unassembled WGS sequence"/>
</dbReference>
<dbReference type="AlphaFoldDB" id="A0A0A0JMX9"/>
<evidence type="ECO:0000313" key="4">
    <source>
        <dbReference type="Proteomes" id="UP000030011"/>
    </source>
</evidence>
<dbReference type="RefSeq" id="WP_052111931.1">
    <property type="nucleotide sequence ID" value="NZ_AVPK01000003.1"/>
</dbReference>
<dbReference type="EMBL" id="AVPK01000003">
    <property type="protein sequence ID" value="KGN38084.1"/>
    <property type="molecule type" value="Genomic_DNA"/>
</dbReference>
<sequence>MNTLLTAAATLPVHDGNWNGPGPWWPTFPFLWLILIVGVIASFRFFGMRRWRHFHAADGIRDGESKLAERFAAGEIDEQEYEARRAVLRRGQPS</sequence>
<name>A0A0A0JMX9_9MICO</name>
<feature type="transmembrane region" description="Helical" evidence="1">
    <location>
        <begin position="25"/>
        <end position="46"/>
    </location>
</feature>
<evidence type="ECO:0000256" key="1">
    <source>
        <dbReference type="SAM" id="Phobius"/>
    </source>
</evidence>
<proteinExistence type="predicted"/>
<accession>A0A0A0JMX9</accession>